<evidence type="ECO:0000256" key="1">
    <source>
        <dbReference type="SAM" id="MobiDB-lite"/>
    </source>
</evidence>
<organism evidence="2 3">
    <name type="scientific">Diacronema lutheri</name>
    <name type="common">Unicellular marine alga</name>
    <name type="synonym">Monochrysis lutheri</name>
    <dbReference type="NCBI Taxonomy" id="2081491"/>
    <lineage>
        <taxon>Eukaryota</taxon>
        <taxon>Haptista</taxon>
        <taxon>Haptophyta</taxon>
        <taxon>Pavlovophyceae</taxon>
        <taxon>Pavlovales</taxon>
        <taxon>Pavlovaceae</taxon>
        <taxon>Diacronema</taxon>
    </lineage>
</organism>
<dbReference type="Proteomes" id="UP000751190">
    <property type="component" value="Unassembled WGS sequence"/>
</dbReference>
<evidence type="ECO:0000313" key="2">
    <source>
        <dbReference type="EMBL" id="KAG8465784.1"/>
    </source>
</evidence>
<name>A0A8J5XSK3_DIALT</name>
<gene>
    <name evidence="2" type="ORF">KFE25_005354</name>
</gene>
<sequence>MDERALSRRRGLVQRLQLEQRARLEAPARAVLRAHLGGAQHVGLGLRAREEEEAIDGAKHARDVRHALEDAAEGAQHLRRPAECAPASSGAPIACTVAAPAASAGESSAPPSKQSTTSGTRAPACAGRSFAGALTLRPTSA</sequence>
<accession>A0A8J5XSK3</accession>
<dbReference type="EMBL" id="JAGTXO010000009">
    <property type="protein sequence ID" value="KAG8465784.1"/>
    <property type="molecule type" value="Genomic_DNA"/>
</dbReference>
<feature type="compositionally biased region" description="Low complexity" evidence="1">
    <location>
        <begin position="99"/>
        <end position="112"/>
    </location>
</feature>
<feature type="region of interest" description="Disordered" evidence="1">
    <location>
        <begin position="99"/>
        <end position="141"/>
    </location>
</feature>
<comment type="caution">
    <text evidence="2">The sequence shown here is derived from an EMBL/GenBank/DDBJ whole genome shotgun (WGS) entry which is preliminary data.</text>
</comment>
<proteinExistence type="predicted"/>
<dbReference type="AlphaFoldDB" id="A0A8J5XSK3"/>
<keyword evidence="3" id="KW-1185">Reference proteome</keyword>
<protein>
    <submittedName>
        <fullName evidence="2">Uncharacterized protein</fullName>
    </submittedName>
</protein>
<reference evidence="2" key="1">
    <citation type="submission" date="2021-05" db="EMBL/GenBank/DDBJ databases">
        <title>The genome of the haptophyte Pavlova lutheri (Diacronema luteri, Pavlovales) - a model for lipid biosynthesis in eukaryotic algae.</title>
        <authorList>
            <person name="Hulatt C.J."/>
            <person name="Posewitz M.C."/>
        </authorList>
    </citation>
    <scope>NUCLEOTIDE SEQUENCE</scope>
    <source>
        <strain evidence="2">NIVA-4/92</strain>
    </source>
</reference>
<evidence type="ECO:0000313" key="3">
    <source>
        <dbReference type="Proteomes" id="UP000751190"/>
    </source>
</evidence>